<dbReference type="InterPro" id="IPR002182">
    <property type="entry name" value="NB-ARC"/>
</dbReference>
<comment type="caution">
    <text evidence="9">The sequence shown here is derived from an EMBL/GenBank/DDBJ whole genome shotgun (WGS) entry which is preliminary data.</text>
</comment>
<evidence type="ECO:0000256" key="1">
    <source>
        <dbReference type="ARBA" id="ARBA00008894"/>
    </source>
</evidence>
<dbReference type="InterPro" id="IPR027417">
    <property type="entry name" value="P-loop_NTPase"/>
</dbReference>
<name>A0A9Q0HZP2_9POAL</name>
<keyword evidence="3" id="KW-0677">Repeat</keyword>
<dbReference type="PANTHER" id="PTHR36766:SF63">
    <property type="entry name" value="NB-ARC DOMAIN-CONTAINING PROTEIN"/>
    <property type="match status" value="1"/>
</dbReference>
<dbReference type="Pfam" id="PF18052">
    <property type="entry name" value="Rx_N"/>
    <property type="match status" value="1"/>
</dbReference>
<dbReference type="GO" id="GO:0051707">
    <property type="term" value="P:response to other organism"/>
    <property type="evidence" value="ECO:0007669"/>
    <property type="project" value="UniProtKB-ARBA"/>
</dbReference>
<dbReference type="GO" id="GO:0005524">
    <property type="term" value="F:ATP binding"/>
    <property type="evidence" value="ECO:0007669"/>
    <property type="project" value="UniProtKB-KW"/>
</dbReference>
<sequence length="417" mass="47543">MLRKKISAISEVESSIEHIQNEFEVIQAVISKANKCLSNDPPYHAWLDGVRDVALKIEDTIDESDRYRIALAPGEENSSSGSIMNQHIMNWSYINDEDEILGNGEEIKALTEWLTNDRRERTVISIFGMGGVGKTTLANSIYKKQQAARYFHCYAWVSVSATYAFEDLLRSITKQLLQKRRKDPQEIDTMDLRQLVDKIKSDLQDKKYLIVLDDVWQSDALRLCHVFPKNDLGSRIIITTHKEDVASIADKNYQIKLNGLLEEASWDLFCKKAFCTIPENRCPEGLTSWEATRDLAENLQKLKLLRRVQFQKVQQCFIPELCASMAMLPDLTTLNINAINNAEVLDLNFLGPLPDLEKLFLRGRMEMGILPRVFDSLHKLRILGLYWSSLNEDPLGSLGLMSNLVFLILTKPITGSC</sequence>
<organism evidence="9 10">
    <name type="scientific">Rhynchospora breviuscula</name>
    <dbReference type="NCBI Taxonomy" id="2022672"/>
    <lineage>
        <taxon>Eukaryota</taxon>
        <taxon>Viridiplantae</taxon>
        <taxon>Streptophyta</taxon>
        <taxon>Embryophyta</taxon>
        <taxon>Tracheophyta</taxon>
        <taxon>Spermatophyta</taxon>
        <taxon>Magnoliopsida</taxon>
        <taxon>Liliopsida</taxon>
        <taxon>Poales</taxon>
        <taxon>Cyperaceae</taxon>
        <taxon>Cyperoideae</taxon>
        <taxon>Rhynchosporeae</taxon>
        <taxon>Rhynchospora</taxon>
    </lineage>
</organism>
<protein>
    <recommendedName>
        <fullName evidence="11">NB-ARC domain-containing protein</fullName>
    </recommendedName>
</protein>
<reference evidence="9" key="1">
    <citation type="journal article" date="2022" name="Cell">
        <title>Repeat-based holocentromeres influence genome architecture and karyotype evolution.</title>
        <authorList>
            <person name="Hofstatter P.G."/>
            <person name="Thangavel G."/>
            <person name="Lux T."/>
            <person name="Neumann P."/>
            <person name="Vondrak T."/>
            <person name="Novak P."/>
            <person name="Zhang M."/>
            <person name="Costa L."/>
            <person name="Castellani M."/>
            <person name="Scott A."/>
            <person name="Toegelov H."/>
            <person name="Fuchs J."/>
            <person name="Mata-Sucre Y."/>
            <person name="Dias Y."/>
            <person name="Vanzela A.L.L."/>
            <person name="Huettel B."/>
            <person name="Almeida C.C.S."/>
            <person name="Simkova H."/>
            <person name="Souza G."/>
            <person name="Pedrosa-Harand A."/>
            <person name="Macas J."/>
            <person name="Mayer K.F.X."/>
            <person name="Houben A."/>
            <person name="Marques A."/>
        </authorList>
    </citation>
    <scope>NUCLEOTIDE SEQUENCE</scope>
    <source>
        <strain evidence="9">RhyBre1mFocal</strain>
    </source>
</reference>
<evidence type="ECO:0008006" key="11">
    <source>
        <dbReference type="Google" id="ProtNLM"/>
    </source>
</evidence>
<dbReference type="AlphaFoldDB" id="A0A9Q0HZP2"/>
<dbReference type="PRINTS" id="PR00364">
    <property type="entry name" value="DISEASERSIST"/>
</dbReference>
<gene>
    <name evidence="9" type="ORF">LUZ63_004131</name>
</gene>
<evidence type="ECO:0000256" key="5">
    <source>
        <dbReference type="ARBA" id="ARBA00022821"/>
    </source>
</evidence>
<dbReference type="GO" id="GO:0043531">
    <property type="term" value="F:ADP binding"/>
    <property type="evidence" value="ECO:0007669"/>
    <property type="project" value="InterPro"/>
</dbReference>
<comment type="similarity">
    <text evidence="1">Belongs to the disease resistance NB-LRR family.</text>
</comment>
<dbReference type="InterPro" id="IPR032675">
    <property type="entry name" value="LRR_dom_sf"/>
</dbReference>
<evidence type="ECO:0000256" key="4">
    <source>
        <dbReference type="ARBA" id="ARBA00022741"/>
    </source>
</evidence>
<dbReference type="Proteomes" id="UP001151287">
    <property type="component" value="Unassembled WGS sequence"/>
</dbReference>
<evidence type="ECO:0000256" key="3">
    <source>
        <dbReference type="ARBA" id="ARBA00022737"/>
    </source>
</evidence>
<dbReference type="SUPFAM" id="SSF52540">
    <property type="entry name" value="P-loop containing nucleoside triphosphate hydrolases"/>
    <property type="match status" value="1"/>
</dbReference>
<feature type="domain" description="NB-ARC" evidence="7">
    <location>
        <begin position="106"/>
        <end position="274"/>
    </location>
</feature>
<keyword evidence="10" id="KW-1185">Reference proteome</keyword>
<dbReference type="Gene3D" id="1.20.5.4130">
    <property type="match status" value="1"/>
</dbReference>
<evidence type="ECO:0000313" key="10">
    <source>
        <dbReference type="Proteomes" id="UP001151287"/>
    </source>
</evidence>
<evidence type="ECO:0000256" key="2">
    <source>
        <dbReference type="ARBA" id="ARBA00022614"/>
    </source>
</evidence>
<dbReference type="EMBL" id="JAMQYH010000001">
    <property type="protein sequence ID" value="KAJ1704352.1"/>
    <property type="molecule type" value="Genomic_DNA"/>
</dbReference>
<keyword evidence="6" id="KW-0067">ATP-binding</keyword>
<dbReference type="PANTHER" id="PTHR36766">
    <property type="entry name" value="PLANT BROAD-SPECTRUM MILDEW RESISTANCE PROTEIN RPW8"/>
    <property type="match status" value="1"/>
</dbReference>
<dbReference type="SUPFAM" id="SSF52058">
    <property type="entry name" value="L domain-like"/>
    <property type="match status" value="1"/>
</dbReference>
<accession>A0A9Q0HZP2</accession>
<evidence type="ECO:0000259" key="7">
    <source>
        <dbReference type="Pfam" id="PF00931"/>
    </source>
</evidence>
<keyword evidence="5" id="KW-0611">Plant defense</keyword>
<dbReference type="Gene3D" id="3.40.50.300">
    <property type="entry name" value="P-loop containing nucleotide triphosphate hydrolases"/>
    <property type="match status" value="1"/>
</dbReference>
<keyword evidence="4" id="KW-0547">Nucleotide-binding</keyword>
<evidence type="ECO:0000313" key="9">
    <source>
        <dbReference type="EMBL" id="KAJ1704352.1"/>
    </source>
</evidence>
<dbReference type="Pfam" id="PF00931">
    <property type="entry name" value="NB-ARC"/>
    <property type="match status" value="1"/>
</dbReference>
<dbReference type="OrthoDB" id="676742at2759"/>
<keyword evidence="2" id="KW-0433">Leucine-rich repeat</keyword>
<dbReference type="GO" id="GO:0006952">
    <property type="term" value="P:defense response"/>
    <property type="evidence" value="ECO:0007669"/>
    <property type="project" value="UniProtKB-KW"/>
</dbReference>
<evidence type="ECO:0000256" key="6">
    <source>
        <dbReference type="ARBA" id="ARBA00022840"/>
    </source>
</evidence>
<proteinExistence type="inferred from homology"/>
<dbReference type="FunFam" id="3.40.50.300:FF:001091">
    <property type="entry name" value="Probable disease resistance protein At1g61300"/>
    <property type="match status" value="1"/>
</dbReference>
<feature type="domain" description="Disease resistance N-terminal" evidence="8">
    <location>
        <begin position="2"/>
        <end position="64"/>
    </location>
</feature>
<dbReference type="InterPro" id="IPR041118">
    <property type="entry name" value="Rx_N"/>
</dbReference>
<evidence type="ECO:0000259" key="8">
    <source>
        <dbReference type="Pfam" id="PF18052"/>
    </source>
</evidence>
<dbReference type="Gene3D" id="3.80.10.10">
    <property type="entry name" value="Ribonuclease Inhibitor"/>
    <property type="match status" value="1"/>
</dbReference>